<gene>
    <name evidence="1" type="ORF">CINCED_3A010797</name>
</gene>
<dbReference type="EMBL" id="CABPRJ010001050">
    <property type="protein sequence ID" value="VVC35086.1"/>
    <property type="molecule type" value="Genomic_DNA"/>
</dbReference>
<proteinExistence type="predicted"/>
<evidence type="ECO:0000313" key="2">
    <source>
        <dbReference type="Proteomes" id="UP000325440"/>
    </source>
</evidence>
<protein>
    <submittedName>
        <fullName evidence="1">Uncharacterized protein</fullName>
    </submittedName>
</protein>
<dbReference type="AlphaFoldDB" id="A0A5E4MWA7"/>
<dbReference type="Proteomes" id="UP000325440">
    <property type="component" value="Unassembled WGS sequence"/>
</dbReference>
<name>A0A5E4MWA7_9HEMI</name>
<organism evidence="1 2">
    <name type="scientific">Cinara cedri</name>
    <dbReference type="NCBI Taxonomy" id="506608"/>
    <lineage>
        <taxon>Eukaryota</taxon>
        <taxon>Metazoa</taxon>
        <taxon>Ecdysozoa</taxon>
        <taxon>Arthropoda</taxon>
        <taxon>Hexapoda</taxon>
        <taxon>Insecta</taxon>
        <taxon>Pterygota</taxon>
        <taxon>Neoptera</taxon>
        <taxon>Paraneoptera</taxon>
        <taxon>Hemiptera</taxon>
        <taxon>Sternorrhyncha</taxon>
        <taxon>Aphidomorpha</taxon>
        <taxon>Aphidoidea</taxon>
        <taxon>Aphididae</taxon>
        <taxon>Lachninae</taxon>
        <taxon>Cinara</taxon>
    </lineage>
</organism>
<evidence type="ECO:0000313" key="1">
    <source>
        <dbReference type="EMBL" id="VVC35086.1"/>
    </source>
</evidence>
<sequence>MINAKWTVIKYLKENAIGREDGEIDTIVDRNNSGLINSNLTDVSLKTAREELQAGFTDPLCL</sequence>
<keyword evidence="2" id="KW-1185">Reference proteome</keyword>
<reference evidence="1 2" key="1">
    <citation type="submission" date="2019-08" db="EMBL/GenBank/DDBJ databases">
        <authorList>
            <person name="Alioto T."/>
            <person name="Alioto T."/>
            <person name="Gomez Garrido J."/>
        </authorList>
    </citation>
    <scope>NUCLEOTIDE SEQUENCE [LARGE SCALE GENOMIC DNA]</scope>
</reference>
<accession>A0A5E4MWA7</accession>